<comment type="caution">
    <text evidence="3">The sequence shown here is derived from an EMBL/GenBank/DDBJ whole genome shotgun (WGS) entry which is preliminary data.</text>
</comment>
<dbReference type="EMBL" id="JAOVZQ010000001">
    <property type="protein sequence ID" value="MCY0094466.1"/>
    <property type="molecule type" value="Genomic_DNA"/>
</dbReference>
<dbReference type="Proteomes" id="UP001081283">
    <property type="component" value="Unassembled WGS sequence"/>
</dbReference>
<name>A0ABT3YEZ4_9HYPH</name>
<reference evidence="3" key="1">
    <citation type="submission" date="2022-10" db="EMBL/GenBank/DDBJ databases">
        <title>Hoeflea sp. J2-29, isolated from marine algae.</title>
        <authorList>
            <person name="Kristyanto S."/>
            <person name="Kim J.M."/>
            <person name="Jeon C.O."/>
        </authorList>
    </citation>
    <scope>NUCLEOTIDE SEQUENCE</scope>
    <source>
        <strain evidence="3">J2-29</strain>
    </source>
</reference>
<feature type="domain" description="Response regulatory" evidence="2">
    <location>
        <begin position="3"/>
        <end position="119"/>
    </location>
</feature>
<feature type="modified residue" description="4-aspartylphosphate" evidence="1">
    <location>
        <position position="55"/>
    </location>
</feature>
<organism evidence="3 4">
    <name type="scientific">Hoeflea ulvae</name>
    <dbReference type="NCBI Taxonomy" id="2983764"/>
    <lineage>
        <taxon>Bacteria</taxon>
        <taxon>Pseudomonadati</taxon>
        <taxon>Pseudomonadota</taxon>
        <taxon>Alphaproteobacteria</taxon>
        <taxon>Hyphomicrobiales</taxon>
        <taxon>Rhizobiaceae</taxon>
        <taxon>Hoeflea</taxon>
    </lineage>
</organism>
<gene>
    <name evidence="3" type="ORF">OEG82_10580</name>
</gene>
<evidence type="ECO:0000259" key="2">
    <source>
        <dbReference type="PROSITE" id="PS50110"/>
    </source>
</evidence>
<sequence>MLSILLIDDDPYQHKILSCFLRKKYGADAGFTSAHDLDEALVHLARQSFEVILLDNRLPPYTDFTQTIGDISRLSADSRIYLISADRDTVSQKLCKSHGIVDMIDKFELRDAIAEGLLE</sequence>
<evidence type="ECO:0000256" key="1">
    <source>
        <dbReference type="PROSITE-ProRule" id="PRU00169"/>
    </source>
</evidence>
<dbReference type="Pfam" id="PF00072">
    <property type="entry name" value="Response_reg"/>
    <property type="match status" value="1"/>
</dbReference>
<evidence type="ECO:0000313" key="3">
    <source>
        <dbReference type="EMBL" id="MCY0094466.1"/>
    </source>
</evidence>
<accession>A0ABT3YEZ4</accession>
<dbReference type="SUPFAM" id="SSF52172">
    <property type="entry name" value="CheY-like"/>
    <property type="match status" value="1"/>
</dbReference>
<dbReference type="InterPro" id="IPR011006">
    <property type="entry name" value="CheY-like_superfamily"/>
</dbReference>
<keyword evidence="1" id="KW-0597">Phosphoprotein</keyword>
<proteinExistence type="predicted"/>
<dbReference type="RefSeq" id="WP_267612416.1">
    <property type="nucleotide sequence ID" value="NZ_JAOVZQ010000001.1"/>
</dbReference>
<dbReference type="InterPro" id="IPR001789">
    <property type="entry name" value="Sig_transdc_resp-reg_receiver"/>
</dbReference>
<dbReference type="PROSITE" id="PS50110">
    <property type="entry name" value="RESPONSE_REGULATORY"/>
    <property type="match status" value="1"/>
</dbReference>
<evidence type="ECO:0000313" key="4">
    <source>
        <dbReference type="Proteomes" id="UP001081283"/>
    </source>
</evidence>
<dbReference type="Gene3D" id="3.40.50.2300">
    <property type="match status" value="1"/>
</dbReference>
<protein>
    <submittedName>
        <fullName evidence="3">Response regulator</fullName>
    </submittedName>
</protein>
<keyword evidence="4" id="KW-1185">Reference proteome</keyword>